<name>A0A8D8DHL9_CULPI</name>
<dbReference type="EMBL" id="HBUE01267694">
    <property type="protein sequence ID" value="CAG6562399.1"/>
    <property type="molecule type" value="Transcribed_RNA"/>
</dbReference>
<feature type="compositionally biased region" description="Polar residues" evidence="1">
    <location>
        <begin position="31"/>
        <end position="57"/>
    </location>
</feature>
<reference evidence="2" key="1">
    <citation type="submission" date="2021-05" db="EMBL/GenBank/DDBJ databases">
        <authorList>
            <person name="Alioto T."/>
            <person name="Alioto T."/>
            <person name="Gomez Garrido J."/>
        </authorList>
    </citation>
    <scope>NUCLEOTIDE SEQUENCE</scope>
</reference>
<organism evidence="2">
    <name type="scientific">Culex pipiens</name>
    <name type="common">House mosquito</name>
    <dbReference type="NCBI Taxonomy" id="7175"/>
    <lineage>
        <taxon>Eukaryota</taxon>
        <taxon>Metazoa</taxon>
        <taxon>Ecdysozoa</taxon>
        <taxon>Arthropoda</taxon>
        <taxon>Hexapoda</taxon>
        <taxon>Insecta</taxon>
        <taxon>Pterygota</taxon>
        <taxon>Neoptera</taxon>
        <taxon>Endopterygota</taxon>
        <taxon>Diptera</taxon>
        <taxon>Nematocera</taxon>
        <taxon>Culicoidea</taxon>
        <taxon>Culicidae</taxon>
        <taxon>Culicinae</taxon>
        <taxon>Culicini</taxon>
        <taxon>Culex</taxon>
        <taxon>Culex</taxon>
    </lineage>
</organism>
<feature type="compositionally biased region" description="Polar residues" evidence="1">
    <location>
        <begin position="89"/>
        <end position="105"/>
    </location>
</feature>
<evidence type="ECO:0000256" key="1">
    <source>
        <dbReference type="SAM" id="MobiDB-lite"/>
    </source>
</evidence>
<dbReference type="EMBL" id="HBUE01162505">
    <property type="protein sequence ID" value="CAG6510994.1"/>
    <property type="molecule type" value="Transcribed_RNA"/>
</dbReference>
<feature type="region of interest" description="Disordered" evidence="1">
    <location>
        <begin position="1"/>
        <end position="105"/>
    </location>
</feature>
<feature type="compositionally biased region" description="Low complexity" evidence="1">
    <location>
        <begin position="68"/>
        <end position="88"/>
    </location>
</feature>
<accession>A0A8D8DHL9</accession>
<sequence length="105" mass="11385">MTKNQNKTKRNPNPTETMTTTTHPSRRSELQSRPSESASPARTPSTKVPSSCRNPSGTCRKEYPRSKPSLPNLASAQAPAAPSSGPKSWTCSSLRGGSSSKWRRN</sequence>
<dbReference type="EMBL" id="HBUE01006168">
    <property type="protein sequence ID" value="CAG6446113.1"/>
    <property type="molecule type" value="Transcribed_RNA"/>
</dbReference>
<dbReference type="AlphaFoldDB" id="A0A8D8DHL9"/>
<protein>
    <submittedName>
        <fullName evidence="2">(northern house mosquito) hypothetical protein</fullName>
    </submittedName>
</protein>
<feature type="compositionally biased region" description="Basic residues" evidence="1">
    <location>
        <begin position="1"/>
        <end position="10"/>
    </location>
</feature>
<proteinExistence type="predicted"/>
<evidence type="ECO:0000313" key="2">
    <source>
        <dbReference type="EMBL" id="CAG6510994.1"/>
    </source>
</evidence>